<accession>A0A378XJJ8</accession>
<dbReference type="InterPro" id="IPR036523">
    <property type="entry name" value="SurE-like_sf"/>
</dbReference>
<feature type="binding site" evidence="9">
    <location>
        <position position="41"/>
    </location>
    <ligand>
        <name>a divalent metal cation</name>
        <dbReference type="ChEBI" id="CHEBI:60240"/>
    </ligand>
</feature>
<dbReference type="EMBL" id="UGSB01000001">
    <property type="protein sequence ID" value="SUA58377.1"/>
    <property type="molecule type" value="Genomic_DNA"/>
</dbReference>
<feature type="binding site" evidence="9">
    <location>
        <position position="11"/>
    </location>
    <ligand>
        <name>a divalent metal cation</name>
        <dbReference type="ChEBI" id="CHEBI:60240"/>
    </ligand>
</feature>
<keyword evidence="6 9" id="KW-0479">Metal-binding</keyword>
<reference evidence="12 13" key="1">
    <citation type="submission" date="2018-06" db="EMBL/GenBank/DDBJ databases">
        <authorList>
            <consortium name="Pathogen Informatics"/>
            <person name="Doyle S."/>
        </authorList>
    </citation>
    <scope>NUCLEOTIDE SEQUENCE [LARGE SCALE GENOMIC DNA]</scope>
    <source>
        <strain evidence="12 13">NCTC11997</strain>
    </source>
</reference>
<dbReference type="FunFam" id="3.40.1210.10:FF:000001">
    <property type="entry name" value="5'/3'-nucleotidase SurE"/>
    <property type="match status" value="1"/>
</dbReference>
<evidence type="ECO:0000256" key="4">
    <source>
        <dbReference type="ARBA" id="ARBA00011062"/>
    </source>
</evidence>
<dbReference type="PANTHER" id="PTHR30457">
    <property type="entry name" value="5'-NUCLEOTIDASE SURE"/>
    <property type="match status" value="1"/>
</dbReference>
<comment type="catalytic activity">
    <reaction evidence="1 9">
        <text>a ribonucleoside 5'-phosphate + H2O = a ribonucleoside + phosphate</text>
        <dbReference type="Rhea" id="RHEA:12484"/>
        <dbReference type="ChEBI" id="CHEBI:15377"/>
        <dbReference type="ChEBI" id="CHEBI:18254"/>
        <dbReference type="ChEBI" id="CHEBI:43474"/>
        <dbReference type="ChEBI" id="CHEBI:58043"/>
        <dbReference type="EC" id="3.1.3.5"/>
    </reaction>
</comment>
<dbReference type="NCBIfam" id="NF001489">
    <property type="entry name" value="PRK00346.1-3"/>
    <property type="match status" value="1"/>
</dbReference>
<dbReference type="EMBL" id="CP065725">
    <property type="protein sequence ID" value="QPT40032.1"/>
    <property type="molecule type" value="Genomic_DNA"/>
</dbReference>
<evidence type="ECO:0000313" key="14">
    <source>
        <dbReference type="Proteomes" id="UP000594903"/>
    </source>
</evidence>
<keyword evidence="5 9" id="KW-0963">Cytoplasm</keyword>
<dbReference type="AlphaFoldDB" id="A0A378XJJ8"/>
<keyword evidence="8 9" id="KW-0378">Hydrolase</keyword>
<comment type="function">
    <text evidence="9">Nucleotidase that shows phosphatase activity on nucleoside 5'-monophosphates.</text>
</comment>
<dbReference type="PANTHER" id="PTHR30457:SF12">
    <property type="entry name" value="5'_3'-NUCLEOTIDASE SURE"/>
    <property type="match status" value="1"/>
</dbReference>
<keyword evidence="14" id="KW-1185">Reference proteome</keyword>
<evidence type="ECO:0000256" key="8">
    <source>
        <dbReference type="ARBA" id="ARBA00022801"/>
    </source>
</evidence>
<dbReference type="GO" id="GO:0046872">
    <property type="term" value="F:metal ion binding"/>
    <property type="evidence" value="ECO:0007669"/>
    <property type="project" value="UniProtKB-UniRule"/>
</dbReference>
<dbReference type="SUPFAM" id="SSF64167">
    <property type="entry name" value="SurE-like"/>
    <property type="match status" value="1"/>
</dbReference>
<evidence type="ECO:0000256" key="3">
    <source>
        <dbReference type="ARBA" id="ARBA00004496"/>
    </source>
</evidence>
<keyword evidence="7 9" id="KW-0547">Nucleotide-binding</keyword>
<proteinExistence type="inferred from homology"/>
<evidence type="ECO:0000256" key="2">
    <source>
        <dbReference type="ARBA" id="ARBA00001946"/>
    </source>
</evidence>
<evidence type="ECO:0000256" key="7">
    <source>
        <dbReference type="ARBA" id="ARBA00022741"/>
    </source>
</evidence>
<evidence type="ECO:0000259" key="10">
    <source>
        <dbReference type="Pfam" id="PF01975"/>
    </source>
</evidence>
<evidence type="ECO:0000313" key="11">
    <source>
        <dbReference type="EMBL" id="QPT40032.1"/>
    </source>
</evidence>
<evidence type="ECO:0000256" key="9">
    <source>
        <dbReference type="HAMAP-Rule" id="MF_00060"/>
    </source>
</evidence>
<evidence type="ECO:0000256" key="5">
    <source>
        <dbReference type="ARBA" id="ARBA00022490"/>
    </source>
</evidence>
<comment type="similarity">
    <text evidence="4 9">Belongs to the SurE nucleotidase family.</text>
</comment>
<dbReference type="InterPro" id="IPR030048">
    <property type="entry name" value="SurE"/>
</dbReference>
<gene>
    <name evidence="9 12" type="primary">surE</name>
    <name evidence="11" type="ORF">I6G29_13175</name>
    <name evidence="12" type="ORF">NCTC11997_02705</name>
</gene>
<dbReference type="Gene3D" id="3.40.1210.10">
    <property type="entry name" value="Survival protein SurE-like phosphatase/nucleotidase"/>
    <property type="match status" value="1"/>
</dbReference>
<feature type="binding site" evidence="9">
    <location>
        <position position="10"/>
    </location>
    <ligand>
        <name>a divalent metal cation</name>
        <dbReference type="ChEBI" id="CHEBI:60240"/>
    </ligand>
</feature>
<name>A0A378XJJ8_9BURK</name>
<dbReference type="NCBIfam" id="TIGR00087">
    <property type="entry name" value="surE"/>
    <property type="match status" value="1"/>
</dbReference>
<dbReference type="GO" id="GO:0004309">
    <property type="term" value="F:exopolyphosphatase activity"/>
    <property type="evidence" value="ECO:0007669"/>
    <property type="project" value="TreeGrafter"/>
</dbReference>
<dbReference type="GO" id="GO:0008253">
    <property type="term" value="F:5'-nucleotidase activity"/>
    <property type="evidence" value="ECO:0007669"/>
    <property type="project" value="UniProtKB-UniRule"/>
</dbReference>
<dbReference type="RefSeq" id="WP_018574513.1">
    <property type="nucleotide sequence ID" value="NZ_CP065725.1"/>
</dbReference>
<evidence type="ECO:0000256" key="6">
    <source>
        <dbReference type="ARBA" id="ARBA00022723"/>
    </source>
</evidence>
<feature type="binding site" evidence="9">
    <location>
        <position position="93"/>
    </location>
    <ligand>
        <name>a divalent metal cation</name>
        <dbReference type="ChEBI" id="CHEBI:60240"/>
    </ligand>
</feature>
<organism evidence="12 13">
    <name type="scientific">Oligella ureolytica</name>
    <dbReference type="NCBI Taxonomy" id="90244"/>
    <lineage>
        <taxon>Bacteria</taxon>
        <taxon>Pseudomonadati</taxon>
        <taxon>Pseudomonadota</taxon>
        <taxon>Betaproteobacteria</taxon>
        <taxon>Burkholderiales</taxon>
        <taxon>Alcaligenaceae</taxon>
        <taxon>Oligella</taxon>
    </lineage>
</organism>
<dbReference type="Proteomes" id="UP000254603">
    <property type="component" value="Unassembled WGS sequence"/>
</dbReference>
<dbReference type="Pfam" id="PF01975">
    <property type="entry name" value="SurE"/>
    <property type="match status" value="1"/>
</dbReference>
<comment type="cofactor">
    <cofactor evidence="9">
        <name>a divalent metal cation</name>
        <dbReference type="ChEBI" id="CHEBI:60240"/>
    </cofactor>
    <text evidence="9">Binds 1 divalent metal cation per subunit.</text>
</comment>
<protein>
    <recommendedName>
        <fullName evidence="9">5'-nucleotidase SurE</fullName>
        <ecNumber evidence="9">3.1.3.5</ecNumber>
    </recommendedName>
    <alternativeName>
        <fullName evidence="9">Nucleoside 5'-monophosphate phosphohydrolase</fullName>
    </alternativeName>
</protein>
<evidence type="ECO:0000313" key="12">
    <source>
        <dbReference type="EMBL" id="SUA58377.1"/>
    </source>
</evidence>
<comment type="subcellular location">
    <subcellularLocation>
        <location evidence="3 9">Cytoplasm</location>
    </subcellularLocation>
</comment>
<dbReference type="InterPro" id="IPR002828">
    <property type="entry name" value="SurE-like_Pase/nucleotidase"/>
</dbReference>
<dbReference type="HAMAP" id="MF_00060">
    <property type="entry name" value="SurE"/>
    <property type="match status" value="1"/>
</dbReference>
<feature type="domain" description="Survival protein SurE-like phosphatase/nucleotidase" evidence="10">
    <location>
        <begin position="5"/>
        <end position="184"/>
    </location>
</feature>
<sequence length="249" mass="27119">MRKHILLSNDDGYSARGIEALYEALSDIADVTVVAPETNHSGASNSLTLNRPLAIRQAKNGFYYVNGTPSDSVHVALTGLVDKKIDLVVAGINNGANLGEDTLYSGTVAAATEGFLFGYPAIAFSLVEREWPHLDAAAEISQYIVKKQLEKPRQSPMLLSVNIPALASHDPNNIRITRLGRRHPSQAVVPTISPNGETMYWIGSVGNVRDFADDTDFGTVQNGHVAITPLDLDLTHHDEIELTQRWIHS</sequence>
<dbReference type="GO" id="GO:0005737">
    <property type="term" value="C:cytoplasm"/>
    <property type="evidence" value="ECO:0007669"/>
    <property type="project" value="UniProtKB-SubCell"/>
</dbReference>
<dbReference type="NCBIfam" id="NF001490">
    <property type="entry name" value="PRK00346.1-4"/>
    <property type="match status" value="1"/>
</dbReference>
<dbReference type="GO" id="GO:0008254">
    <property type="term" value="F:3'-nucleotidase activity"/>
    <property type="evidence" value="ECO:0007669"/>
    <property type="project" value="TreeGrafter"/>
</dbReference>
<evidence type="ECO:0000256" key="1">
    <source>
        <dbReference type="ARBA" id="ARBA00000815"/>
    </source>
</evidence>
<dbReference type="Proteomes" id="UP000594903">
    <property type="component" value="Chromosome"/>
</dbReference>
<dbReference type="STRING" id="1122619.GCA_000373745_01329"/>
<dbReference type="GO" id="GO:0000166">
    <property type="term" value="F:nucleotide binding"/>
    <property type="evidence" value="ECO:0007669"/>
    <property type="project" value="UniProtKB-KW"/>
</dbReference>
<reference evidence="11 14" key="2">
    <citation type="submission" date="2020-12" db="EMBL/GenBank/DDBJ databases">
        <title>FDA dAtabase for Regulatory Grade micrObial Sequences (FDA-ARGOS): Supporting development and validation of Infectious Disease Dx tests.</title>
        <authorList>
            <person name="Sproer C."/>
            <person name="Gronow S."/>
            <person name="Severitt S."/>
            <person name="Schroder I."/>
            <person name="Tallon L."/>
            <person name="Sadzewicz L."/>
            <person name="Zhao X."/>
            <person name="Boylan J."/>
            <person name="Ott S."/>
            <person name="Bowen H."/>
            <person name="Vavikolanu K."/>
            <person name="Mehta A."/>
            <person name="Aluvathingal J."/>
            <person name="Nadendla S."/>
            <person name="Lowell S."/>
            <person name="Myers T."/>
            <person name="Yan Y."/>
            <person name="Sichtig H."/>
        </authorList>
    </citation>
    <scope>NUCLEOTIDE SEQUENCE [LARGE SCALE GENOMIC DNA]</scope>
    <source>
        <strain evidence="11 14">FDAARGOS_872</strain>
    </source>
</reference>
<comment type="cofactor">
    <cofactor evidence="2">
        <name>Mg(2+)</name>
        <dbReference type="ChEBI" id="CHEBI:18420"/>
    </cofactor>
</comment>
<evidence type="ECO:0000313" key="13">
    <source>
        <dbReference type="Proteomes" id="UP000254603"/>
    </source>
</evidence>
<dbReference type="EC" id="3.1.3.5" evidence="9"/>
<dbReference type="OrthoDB" id="9780815at2"/>